<evidence type="ECO:0000259" key="1">
    <source>
        <dbReference type="Pfam" id="PF07883"/>
    </source>
</evidence>
<gene>
    <name evidence="2" type="ORF">QBC47DRAFT_392059</name>
</gene>
<dbReference type="PANTHER" id="PTHR36440">
    <property type="entry name" value="PUTATIVE (AFU_ORTHOLOGUE AFUA_8G07350)-RELATED"/>
    <property type="match status" value="1"/>
</dbReference>
<dbReference type="Gene3D" id="2.60.120.10">
    <property type="entry name" value="Jelly Rolls"/>
    <property type="match status" value="1"/>
</dbReference>
<evidence type="ECO:0000313" key="3">
    <source>
        <dbReference type="Proteomes" id="UP001239445"/>
    </source>
</evidence>
<comment type="caution">
    <text evidence="2">The sequence shown here is derived from an EMBL/GenBank/DDBJ whole genome shotgun (WGS) entry which is preliminary data.</text>
</comment>
<sequence>MPATHHAPTTRPETRIMPRKLISCVRSNGGEILRLGFLTCRIIEDGTNTGGRVGAIEFTLPPKSAGLPPHWHEKHDETFVVLSGQVRFHDVEGHKIDAGPGDHVTVPLRAPYKYENVGEIDARFVGTFCPALYVNSFRLMETMAGEGMRPNRETMMEAMSHFGAFPAECMES</sequence>
<organism evidence="2 3">
    <name type="scientific">Echria macrotheca</name>
    <dbReference type="NCBI Taxonomy" id="438768"/>
    <lineage>
        <taxon>Eukaryota</taxon>
        <taxon>Fungi</taxon>
        <taxon>Dikarya</taxon>
        <taxon>Ascomycota</taxon>
        <taxon>Pezizomycotina</taxon>
        <taxon>Sordariomycetes</taxon>
        <taxon>Sordariomycetidae</taxon>
        <taxon>Sordariales</taxon>
        <taxon>Schizotheciaceae</taxon>
        <taxon>Echria</taxon>
    </lineage>
</organism>
<dbReference type="PANTHER" id="PTHR36440:SF1">
    <property type="entry name" value="PUTATIVE (AFU_ORTHOLOGUE AFUA_8G07350)-RELATED"/>
    <property type="match status" value="1"/>
</dbReference>
<proteinExistence type="predicted"/>
<dbReference type="InterPro" id="IPR014710">
    <property type="entry name" value="RmlC-like_jellyroll"/>
</dbReference>
<dbReference type="EMBL" id="MU839843">
    <property type="protein sequence ID" value="KAK1751001.1"/>
    <property type="molecule type" value="Genomic_DNA"/>
</dbReference>
<name>A0AAJ0F1A8_9PEZI</name>
<dbReference type="SUPFAM" id="SSF51182">
    <property type="entry name" value="RmlC-like cupins"/>
    <property type="match status" value="1"/>
</dbReference>
<reference evidence="2" key="1">
    <citation type="submission" date="2023-06" db="EMBL/GenBank/DDBJ databases">
        <title>Genome-scale phylogeny and comparative genomics of the fungal order Sordariales.</title>
        <authorList>
            <consortium name="Lawrence Berkeley National Laboratory"/>
            <person name="Hensen N."/>
            <person name="Bonometti L."/>
            <person name="Westerberg I."/>
            <person name="Brannstrom I.O."/>
            <person name="Guillou S."/>
            <person name="Cros-Aarteil S."/>
            <person name="Calhoun S."/>
            <person name="Haridas S."/>
            <person name="Kuo A."/>
            <person name="Mondo S."/>
            <person name="Pangilinan J."/>
            <person name="Riley R."/>
            <person name="Labutti K."/>
            <person name="Andreopoulos B."/>
            <person name="Lipzen A."/>
            <person name="Chen C."/>
            <person name="Yanf M."/>
            <person name="Daum C."/>
            <person name="Ng V."/>
            <person name="Clum A."/>
            <person name="Steindorff A."/>
            <person name="Ohm R."/>
            <person name="Martin F."/>
            <person name="Silar P."/>
            <person name="Natvig D."/>
            <person name="Lalanne C."/>
            <person name="Gautier V."/>
            <person name="Ament-Velasquez S.L."/>
            <person name="Kruys A."/>
            <person name="Hutchinson M.I."/>
            <person name="Powell A.J."/>
            <person name="Barry K."/>
            <person name="Miller A.N."/>
            <person name="Grigoriev I.V."/>
            <person name="Debuchy R."/>
            <person name="Gladieux P."/>
            <person name="Thoren M.H."/>
            <person name="Johannesson H."/>
        </authorList>
    </citation>
    <scope>NUCLEOTIDE SEQUENCE</scope>
    <source>
        <strain evidence="2">PSN4</strain>
    </source>
</reference>
<protein>
    <submittedName>
        <fullName evidence="2">RmlC-like cupin</fullName>
    </submittedName>
</protein>
<evidence type="ECO:0000313" key="2">
    <source>
        <dbReference type="EMBL" id="KAK1751001.1"/>
    </source>
</evidence>
<keyword evidence="3" id="KW-1185">Reference proteome</keyword>
<dbReference type="InterPro" id="IPR013096">
    <property type="entry name" value="Cupin_2"/>
</dbReference>
<dbReference type="Proteomes" id="UP001239445">
    <property type="component" value="Unassembled WGS sequence"/>
</dbReference>
<dbReference type="AlphaFoldDB" id="A0AAJ0F1A8"/>
<dbReference type="InterPro" id="IPR011051">
    <property type="entry name" value="RmlC_Cupin_sf"/>
</dbReference>
<feature type="domain" description="Cupin type-2" evidence="1">
    <location>
        <begin position="58"/>
        <end position="125"/>
    </location>
</feature>
<dbReference type="Pfam" id="PF07883">
    <property type="entry name" value="Cupin_2"/>
    <property type="match status" value="1"/>
</dbReference>
<dbReference type="InterPro" id="IPR053146">
    <property type="entry name" value="QDO-like"/>
</dbReference>
<accession>A0AAJ0F1A8</accession>